<sequence>MAEAEFSTRIESDQPLVVDRTMSWNVQSGYGAHAETAVTAPALTWYFAEGSTVGGFNLFYLLQNPNTSPAQVRVRYLRPTGAPLEKMYTLLPTSRSNIWVNVEDFPGLGKALAASDVSGVIEVTNDQPIIVERAMYLDVTGETFGAGHESAGITAAATEWFLAEGATGPFFDLFALVANPGTTDAQVEATYLLPEGTVLVLPYTVAANSRFNIWVDLAHPALANTAVSTIIRSVNGVPIIVERAMWWPEGGWYEAHNSPGATTTGTKWALAEGEVGGARGVDTYILLANTSTTDGQVKVTLLFEDGSSAERMFTVTARSRFNVDTRHEFPETANRRFGAIIESLGATPAQLVVERAMYWDARGKTWAAGTNALGTKLR</sequence>
<dbReference type="Gene3D" id="2.60.290.11">
    <property type="entry name" value="TM1070-like"/>
    <property type="match status" value="3"/>
</dbReference>
<evidence type="ECO:0000313" key="2">
    <source>
        <dbReference type="Proteomes" id="UP000076079"/>
    </source>
</evidence>
<accession>A0A143PKB4</accession>
<proteinExistence type="predicted"/>
<dbReference type="InterPro" id="IPR036698">
    <property type="entry name" value="TM1070-like_sf"/>
</dbReference>
<dbReference type="Proteomes" id="UP000076079">
    <property type="component" value="Chromosome"/>
</dbReference>
<reference evidence="1 2" key="1">
    <citation type="journal article" date="2016" name="Genome Announc.">
        <title>First Complete Genome Sequence of a Subdivision 6 Acidobacterium Strain.</title>
        <authorList>
            <person name="Huang S."/>
            <person name="Vieira S."/>
            <person name="Bunk B."/>
            <person name="Riedel T."/>
            <person name="Sproer C."/>
            <person name="Overmann J."/>
        </authorList>
    </citation>
    <scope>NUCLEOTIDE SEQUENCE [LARGE SCALE GENOMIC DNA]</scope>
    <source>
        <strain evidence="2">DSM 100886 HEG_-6_39</strain>
    </source>
</reference>
<name>A0A143PKB4_LUTPR</name>
<reference evidence="2" key="2">
    <citation type="submission" date="2016-04" db="EMBL/GenBank/DDBJ databases">
        <title>First Complete Genome Sequence of a Subdivision 6 Acidobacterium.</title>
        <authorList>
            <person name="Huang S."/>
            <person name="Vieira S."/>
            <person name="Bunk B."/>
            <person name="Riedel T."/>
            <person name="Sproeer C."/>
            <person name="Overmann J."/>
        </authorList>
    </citation>
    <scope>NUCLEOTIDE SEQUENCE [LARGE SCALE GENOMIC DNA]</scope>
    <source>
        <strain evidence="2">DSM 100886 HEG_-6_39</strain>
    </source>
</reference>
<evidence type="ECO:0000313" key="1">
    <source>
        <dbReference type="EMBL" id="AMY08693.1"/>
    </source>
</evidence>
<gene>
    <name evidence="1" type="ORF">LuPra_01897</name>
</gene>
<dbReference type="AlphaFoldDB" id="A0A143PKB4"/>
<dbReference type="KEGG" id="abac:LuPra_01897"/>
<organism evidence="1 2">
    <name type="scientific">Luteitalea pratensis</name>
    <dbReference type="NCBI Taxonomy" id="1855912"/>
    <lineage>
        <taxon>Bacteria</taxon>
        <taxon>Pseudomonadati</taxon>
        <taxon>Acidobacteriota</taxon>
        <taxon>Vicinamibacteria</taxon>
        <taxon>Vicinamibacterales</taxon>
        <taxon>Vicinamibacteraceae</taxon>
        <taxon>Luteitalea</taxon>
    </lineage>
</organism>
<protein>
    <submittedName>
        <fullName evidence="1">Uncharacterized protein</fullName>
    </submittedName>
</protein>
<dbReference type="EMBL" id="CP015136">
    <property type="protein sequence ID" value="AMY08693.1"/>
    <property type="molecule type" value="Genomic_DNA"/>
</dbReference>
<keyword evidence="2" id="KW-1185">Reference proteome</keyword>